<feature type="transmembrane region" description="Helical" evidence="5">
    <location>
        <begin position="12"/>
        <end position="35"/>
    </location>
</feature>
<dbReference type="EMBL" id="CP018335">
    <property type="protein sequence ID" value="APM39214.1"/>
    <property type="molecule type" value="Genomic_DNA"/>
</dbReference>
<dbReference type="OrthoDB" id="1887545at2"/>
<feature type="coiled-coil region" evidence="4">
    <location>
        <begin position="312"/>
        <end position="360"/>
    </location>
</feature>
<dbReference type="InterPro" id="IPR024478">
    <property type="entry name" value="HlyB_4HB_MCP"/>
</dbReference>
<feature type="transmembrane region" description="Helical" evidence="5">
    <location>
        <begin position="188"/>
        <end position="210"/>
    </location>
</feature>
<evidence type="ECO:0000313" key="8">
    <source>
        <dbReference type="EMBL" id="APM39214.1"/>
    </source>
</evidence>
<evidence type="ECO:0000313" key="9">
    <source>
        <dbReference type="Proteomes" id="UP000184604"/>
    </source>
</evidence>
<feature type="domain" description="HAMP" evidence="7">
    <location>
        <begin position="217"/>
        <end position="264"/>
    </location>
</feature>
<dbReference type="GO" id="GO:0006935">
    <property type="term" value="P:chemotaxis"/>
    <property type="evidence" value="ECO:0007669"/>
    <property type="project" value="InterPro"/>
</dbReference>
<dbReference type="SUPFAM" id="SSF58104">
    <property type="entry name" value="Methyl-accepting chemotaxis protein (MCP) signaling domain"/>
    <property type="match status" value="1"/>
</dbReference>
<accession>A0A1L5F874</accession>
<gene>
    <name evidence="8" type="ORF">BS101_10890</name>
</gene>
<dbReference type="Gene3D" id="1.10.287.950">
    <property type="entry name" value="Methyl-accepting chemotaxis protein"/>
    <property type="match status" value="1"/>
</dbReference>
<dbReference type="SMART" id="SM00283">
    <property type="entry name" value="MA"/>
    <property type="match status" value="1"/>
</dbReference>
<dbReference type="PROSITE" id="PS50111">
    <property type="entry name" value="CHEMOTAXIS_TRANSDUC_2"/>
    <property type="match status" value="1"/>
</dbReference>
<feature type="domain" description="Methyl-accepting transducer" evidence="6">
    <location>
        <begin position="290"/>
        <end position="534"/>
    </location>
</feature>
<keyword evidence="5" id="KW-1133">Transmembrane helix</keyword>
<reference evidence="8 9" key="1">
    <citation type="submission" date="2016-12" db="EMBL/GenBank/DDBJ databases">
        <title>Complete genome sequence of Clostridium kluyveri JZZ isolated from the pit mud of a Chinese flavor liquor-making factory.</title>
        <authorList>
            <person name="Wang Y."/>
        </authorList>
    </citation>
    <scope>NUCLEOTIDE SEQUENCE [LARGE SCALE GENOMIC DNA]</scope>
    <source>
        <strain evidence="8 9">JZZ</strain>
    </source>
</reference>
<evidence type="ECO:0000256" key="3">
    <source>
        <dbReference type="PROSITE-ProRule" id="PRU00284"/>
    </source>
</evidence>
<organism evidence="8 9">
    <name type="scientific">Clostridium kluyveri</name>
    <dbReference type="NCBI Taxonomy" id="1534"/>
    <lineage>
        <taxon>Bacteria</taxon>
        <taxon>Bacillati</taxon>
        <taxon>Bacillota</taxon>
        <taxon>Clostridia</taxon>
        <taxon>Eubacteriales</taxon>
        <taxon>Clostridiaceae</taxon>
        <taxon>Clostridium</taxon>
    </lineage>
</organism>
<dbReference type="InterPro" id="IPR004090">
    <property type="entry name" value="Chemotax_Me-accpt_rcpt"/>
</dbReference>
<protein>
    <submittedName>
        <fullName evidence="8">Methyl-accepting chemotaxis protein</fullName>
    </submittedName>
</protein>
<dbReference type="InterPro" id="IPR003660">
    <property type="entry name" value="HAMP_dom"/>
</dbReference>
<evidence type="ECO:0000256" key="5">
    <source>
        <dbReference type="SAM" id="Phobius"/>
    </source>
</evidence>
<sequence length="574" mass="64711">MLFLRKIKIGQKMLLAFLIIVIIIALIGSVGIFSLDKVNLNSRNMYSDNLQSVYSLTDIKQQLVRRQNDIVQIVYLRDENKLSALLEDIQKSMDENSQDIKTYNTLPMSQDEKKYFDKFMEKFQNYKSLEEKLLTAIKNDKYDEANKYYRDMDESWQPMSDNINALVDRSLNEAKKSNTDNAEVFNSASIGILIYILLGIIFSIILGIIITRQCTIPLKKIKQFASRIANYDFCTYIDILGKDEFSAVSRDLNKAQKNIKDLIKIVIENSKNMRNSSQQVVLSVHELDASFENIDLAANEINNAVQDTSTSSEEINASVEEVNASINQLSERTMEASNNASNAKERAKDVQMKYKETEKGIVVIHNEIREKILKAIEEGKVVKNINVMSDTIADIAVQINLLSLNAAIEAARAGEHGKGFAVVSEEIRKLAEQSKDAVDGIKKTINKVQTAFKNLSNNSNQALEFISKDMNTQLKNFGDMGKQYYEDSNFVSYVSEEIATMTEEITAAVGQVSEVIENMSTNAKNSSQNADKIKSKILQVIGVIKKVSNMSDNQAKLSEELMRTVSNFKIDVNN</sequence>
<keyword evidence="4" id="KW-0175">Coiled coil</keyword>
<dbReference type="AlphaFoldDB" id="A0A1L5F874"/>
<dbReference type="RefSeq" id="WP_073538848.1">
    <property type="nucleotide sequence ID" value="NZ_CP018335.1"/>
</dbReference>
<dbReference type="GO" id="GO:0004888">
    <property type="term" value="F:transmembrane signaling receptor activity"/>
    <property type="evidence" value="ECO:0007669"/>
    <property type="project" value="InterPro"/>
</dbReference>
<evidence type="ECO:0000256" key="1">
    <source>
        <dbReference type="ARBA" id="ARBA00023224"/>
    </source>
</evidence>
<dbReference type="PANTHER" id="PTHR32089">
    <property type="entry name" value="METHYL-ACCEPTING CHEMOTAXIS PROTEIN MCPB"/>
    <property type="match status" value="1"/>
</dbReference>
<dbReference type="GO" id="GO:0016020">
    <property type="term" value="C:membrane"/>
    <property type="evidence" value="ECO:0007669"/>
    <property type="project" value="InterPro"/>
</dbReference>
<proteinExistence type="inferred from homology"/>
<evidence type="ECO:0000259" key="7">
    <source>
        <dbReference type="PROSITE" id="PS50885"/>
    </source>
</evidence>
<evidence type="ECO:0000256" key="4">
    <source>
        <dbReference type="SAM" id="Coils"/>
    </source>
</evidence>
<keyword evidence="5" id="KW-0472">Membrane</keyword>
<dbReference type="Proteomes" id="UP000184604">
    <property type="component" value="Chromosome"/>
</dbReference>
<evidence type="ECO:0000259" key="6">
    <source>
        <dbReference type="PROSITE" id="PS50111"/>
    </source>
</evidence>
<dbReference type="PROSITE" id="PS50885">
    <property type="entry name" value="HAMP"/>
    <property type="match status" value="1"/>
</dbReference>
<comment type="similarity">
    <text evidence="2">Belongs to the methyl-accepting chemotaxis (MCP) protein family.</text>
</comment>
<keyword evidence="5" id="KW-0812">Transmembrane</keyword>
<dbReference type="PANTHER" id="PTHR32089:SF112">
    <property type="entry name" value="LYSOZYME-LIKE PROTEIN-RELATED"/>
    <property type="match status" value="1"/>
</dbReference>
<evidence type="ECO:0000256" key="2">
    <source>
        <dbReference type="ARBA" id="ARBA00029447"/>
    </source>
</evidence>
<dbReference type="Pfam" id="PF00015">
    <property type="entry name" value="MCPsignal"/>
    <property type="match status" value="1"/>
</dbReference>
<dbReference type="Pfam" id="PF12729">
    <property type="entry name" value="4HB_MCP_1"/>
    <property type="match status" value="1"/>
</dbReference>
<name>A0A1L5F874_CLOKL</name>
<keyword evidence="1 3" id="KW-0807">Transducer</keyword>
<dbReference type="GO" id="GO:0007165">
    <property type="term" value="P:signal transduction"/>
    <property type="evidence" value="ECO:0007669"/>
    <property type="project" value="UniProtKB-KW"/>
</dbReference>
<dbReference type="InterPro" id="IPR004089">
    <property type="entry name" value="MCPsignal_dom"/>
</dbReference>
<dbReference type="PRINTS" id="PR00260">
    <property type="entry name" value="CHEMTRNSDUCR"/>
</dbReference>